<evidence type="ECO:0008006" key="6">
    <source>
        <dbReference type="Google" id="ProtNLM"/>
    </source>
</evidence>
<keyword evidence="1" id="KW-1133">Transmembrane helix</keyword>
<organism evidence="4 5">
    <name type="scientific">Streptococcus moroccensis</name>
    <dbReference type="NCBI Taxonomy" id="1451356"/>
    <lineage>
        <taxon>Bacteria</taxon>
        <taxon>Bacillati</taxon>
        <taxon>Bacillota</taxon>
        <taxon>Bacilli</taxon>
        <taxon>Lactobacillales</taxon>
        <taxon>Streptococcaceae</taxon>
        <taxon>Streptococcus</taxon>
    </lineage>
</organism>
<feature type="transmembrane region" description="Helical" evidence="1">
    <location>
        <begin position="17"/>
        <end position="34"/>
    </location>
</feature>
<feature type="domain" description="Sigma factor regulator C-terminal" evidence="2">
    <location>
        <begin position="167"/>
        <end position="338"/>
    </location>
</feature>
<reference evidence="4 5" key="1">
    <citation type="submission" date="2023-07" db="EMBL/GenBank/DDBJ databases">
        <title>Genomic Encyclopedia of Type Strains, Phase IV (KMG-IV): sequencing the most valuable type-strain genomes for metagenomic binning, comparative biology and taxonomic classification.</title>
        <authorList>
            <person name="Goeker M."/>
        </authorList>
    </citation>
    <scope>NUCLEOTIDE SEQUENCE [LARGE SCALE GENOMIC DNA]</scope>
    <source>
        <strain evidence="4 5">DSM 105143</strain>
    </source>
</reference>
<gene>
    <name evidence="4" type="ORF">J2S23_001091</name>
</gene>
<evidence type="ECO:0000259" key="3">
    <source>
        <dbReference type="Pfam" id="PF13800"/>
    </source>
</evidence>
<sequence>METFEILTKKRKQKNRLLTVALSVLTIGLVYIGAKMMTSRLISNKAWEVVHTIELVESVAYPNTSTYTWGANGGDMFHGGIKGSRAKDIYGVPVYDSTYESNFSLFGGEWAGTVLDHRSGYYHDEKRLNLETNQKIPQFYNINAQKQSEGDVIATPTQELPLVSDMKNQLVEVAITFDKPYTLNDINAMIPNDLKTNWYWIGTTSKGDSSTWSMNSLYGTDAQGFTREEYVDEQAAQNALKESAKEGGQPDQEAMATKAVDAFLTNLKAVLEAPGDATYNDTRPRDDIEKYLEKFETLDITKEEDRNKLEFSGVILTGRAEDFAQLESADWVYASSIGASIENEPYYLLDQE</sequence>
<evidence type="ECO:0000256" key="1">
    <source>
        <dbReference type="SAM" id="Phobius"/>
    </source>
</evidence>
<keyword evidence="1" id="KW-0812">Transmembrane</keyword>
<accession>A0ABT9YRC0</accession>
<protein>
    <recommendedName>
        <fullName evidence="6">Sigma factor regulator C-terminal domain-containing protein</fullName>
    </recommendedName>
</protein>
<keyword evidence="1" id="KW-0472">Membrane</keyword>
<name>A0ABT9YRC0_9STRE</name>
<dbReference type="InterPro" id="IPR025672">
    <property type="entry name" value="Sigma_reg_C_dom"/>
</dbReference>
<keyword evidence="5" id="KW-1185">Reference proteome</keyword>
<dbReference type="Proteomes" id="UP001223079">
    <property type="component" value="Unassembled WGS sequence"/>
</dbReference>
<dbReference type="InterPro" id="IPR029101">
    <property type="entry name" value="Sigma_reg_N"/>
</dbReference>
<comment type="caution">
    <text evidence="4">The sequence shown here is derived from an EMBL/GenBank/DDBJ whole genome shotgun (WGS) entry which is preliminary data.</text>
</comment>
<evidence type="ECO:0000313" key="5">
    <source>
        <dbReference type="Proteomes" id="UP001223079"/>
    </source>
</evidence>
<dbReference type="Pfam" id="PF13800">
    <property type="entry name" value="Sigma_reg_N"/>
    <property type="match status" value="1"/>
</dbReference>
<evidence type="ECO:0000313" key="4">
    <source>
        <dbReference type="EMBL" id="MDQ0222539.1"/>
    </source>
</evidence>
<dbReference type="Pfam" id="PF13791">
    <property type="entry name" value="Sigma_reg_C"/>
    <property type="match status" value="1"/>
</dbReference>
<proteinExistence type="predicted"/>
<dbReference type="EMBL" id="JAUSTM010000008">
    <property type="protein sequence ID" value="MDQ0222539.1"/>
    <property type="molecule type" value="Genomic_DNA"/>
</dbReference>
<dbReference type="RefSeq" id="WP_307121728.1">
    <property type="nucleotide sequence ID" value="NZ_JAUSTM010000008.1"/>
</dbReference>
<evidence type="ECO:0000259" key="2">
    <source>
        <dbReference type="Pfam" id="PF13791"/>
    </source>
</evidence>
<feature type="domain" description="Sigma factor regulator N-terminal" evidence="3">
    <location>
        <begin position="9"/>
        <end position="91"/>
    </location>
</feature>